<comment type="caution">
    <text evidence="2">The sequence shown here is derived from an EMBL/GenBank/DDBJ whole genome shotgun (WGS) entry which is preliminary data.</text>
</comment>
<keyword evidence="1" id="KW-0812">Transmembrane</keyword>
<evidence type="ECO:0008006" key="4">
    <source>
        <dbReference type="Google" id="ProtNLM"/>
    </source>
</evidence>
<accession>A0A2V4NBJ4</accession>
<dbReference type="AlphaFoldDB" id="A0A2V4NBJ4"/>
<name>A0A2V4NBJ4_9ACTN</name>
<feature type="transmembrane region" description="Helical" evidence="1">
    <location>
        <begin position="43"/>
        <end position="66"/>
    </location>
</feature>
<dbReference type="EMBL" id="PYBW01000084">
    <property type="protein sequence ID" value="PYC76262.1"/>
    <property type="molecule type" value="Genomic_DNA"/>
</dbReference>
<keyword evidence="3" id="KW-1185">Reference proteome</keyword>
<reference evidence="2 3" key="1">
    <citation type="submission" date="2018-03" db="EMBL/GenBank/DDBJ databases">
        <title>Bioinformatic expansion and discovery of thiopeptide antibiotics.</title>
        <authorList>
            <person name="Schwalen C.J."/>
            <person name="Hudson G.A."/>
            <person name="Mitchell D.A."/>
        </authorList>
    </citation>
    <scope>NUCLEOTIDE SEQUENCE [LARGE SCALE GENOMIC DNA]</scope>
    <source>
        <strain evidence="2 3">ATCC 21389</strain>
    </source>
</reference>
<dbReference type="Proteomes" id="UP000248039">
    <property type="component" value="Unassembled WGS sequence"/>
</dbReference>
<feature type="transmembrane region" description="Helical" evidence="1">
    <location>
        <begin position="147"/>
        <end position="168"/>
    </location>
</feature>
<evidence type="ECO:0000256" key="1">
    <source>
        <dbReference type="SAM" id="Phobius"/>
    </source>
</evidence>
<organism evidence="2 3">
    <name type="scientific">Streptomyces tateyamensis</name>
    <dbReference type="NCBI Taxonomy" id="565073"/>
    <lineage>
        <taxon>Bacteria</taxon>
        <taxon>Bacillati</taxon>
        <taxon>Actinomycetota</taxon>
        <taxon>Actinomycetes</taxon>
        <taxon>Kitasatosporales</taxon>
        <taxon>Streptomycetaceae</taxon>
        <taxon>Streptomyces</taxon>
    </lineage>
</organism>
<keyword evidence="1" id="KW-1133">Transmembrane helix</keyword>
<dbReference type="InterPro" id="IPR045382">
    <property type="entry name" value="DUF6529"/>
</dbReference>
<evidence type="ECO:0000313" key="3">
    <source>
        <dbReference type="Proteomes" id="UP000248039"/>
    </source>
</evidence>
<dbReference type="Pfam" id="PF20139">
    <property type="entry name" value="DUF6529"/>
    <property type="match status" value="1"/>
</dbReference>
<keyword evidence="1" id="KW-0472">Membrane</keyword>
<protein>
    <recommendedName>
        <fullName evidence="4">Cytochrome b561 domain-containing protein</fullName>
    </recommendedName>
</protein>
<feature type="transmembrane region" description="Helical" evidence="1">
    <location>
        <begin position="87"/>
        <end position="108"/>
    </location>
</feature>
<proteinExistence type="predicted"/>
<gene>
    <name evidence="2" type="ORF">C7C46_22550</name>
</gene>
<sequence length="176" mass="18765">MRLVLAVLLPIVVFAGLYAFGGSHEPAYTSSLFGQYGDNANGLKARLGTALLGLALVQLLLALWMYRRLPGAGRAPAPVRTVHRLTGLAAFLLSLPIAYHCITAYGVRLNTTRTAIHSITGCAFYGTFTAKVLLVRSRRAPGWALPVAGGSLVTAVALLWYTSALWWLNGTTVPGL</sequence>
<dbReference type="OrthoDB" id="8774535at2"/>
<dbReference type="RefSeq" id="WP_110671725.1">
    <property type="nucleotide sequence ID" value="NZ_PYBW01000084.1"/>
</dbReference>
<evidence type="ECO:0000313" key="2">
    <source>
        <dbReference type="EMBL" id="PYC76262.1"/>
    </source>
</evidence>
<feature type="transmembrane region" description="Helical" evidence="1">
    <location>
        <begin position="114"/>
        <end position="135"/>
    </location>
</feature>